<gene>
    <name evidence="1" type="ORF">FJU30_09460</name>
</gene>
<name>A0A5J5G140_9GAMM</name>
<sequence length="66" mass="7259">MKKAIPLLPSVALAVYGQSETPRQADELTIEGLSSNPEQLKDLRRQCKSDHAALLGILNQFGRGKR</sequence>
<dbReference type="AlphaFoldDB" id="A0A5J5G140"/>
<dbReference type="OrthoDB" id="6049059at2"/>
<evidence type="ECO:0000313" key="2">
    <source>
        <dbReference type="Proteomes" id="UP000335415"/>
    </source>
</evidence>
<comment type="caution">
    <text evidence="1">The sequence shown here is derived from an EMBL/GenBank/DDBJ whole genome shotgun (WGS) entry which is preliminary data.</text>
</comment>
<dbReference type="EMBL" id="VYKJ01000004">
    <property type="protein sequence ID" value="KAA9000467.1"/>
    <property type="molecule type" value="Genomic_DNA"/>
</dbReference>
<proteinExistence type="predicted"/>
<accession>A0A5J5G140</accession>
<dbReference type="Proteomes" id="UP000335415">
    <property type="component" value="Unassembled WGS sequence"/>
</dbReference>
<evidence type="ECO:0000313" key="1">
    <source>
        <dbReference type="EMBL" id="KAA9000467.1"/>
    </source>
</evidence>
<protein>
    <submittedName>
        <fullName evidence="1">Uncharacterized protein</fullName>
    </submittedName>
</protein>
<dbReference type="RefSeq" id="WP_150434735.1">
    <property type="nucleotide sequence ID" value="NZ_VYKJ01000004.1"/>
</dbReference>
<organism evidence="1 2">
    <name type="scientific">Affinibrenneria salicis</name>
    <dbReference type="NCBI Taxonomy" id="2590031"/>
    <lineage>
        <taxon>Bacteria</taxon>
        <taxon>Pseudomonadati</taxon>
        <taxon>Pseudomonadota</taxon>
        <taxon>Gammaproteobacteria</taxon>
        <taxon>Enterobacterales</taxon>
        <taxon>Pectobacteriaceae</taxon>
        <taxon>Affinibrenneria</taxon>
    </lineage>
</organism>
<reference evidence="1 2" key="1">
    <citation type="submission" date="2019-09" db="EMBL/GenBank/DDBJ databases">
        <authorList>
            <person name="Li Y."/>
        </authorList>
    </citation>
    <scope>NUCLEOTIDE SEQUENCE [LARGE SCALE GENOMIC DNA]</scope>
    <source>
        <strain evidence="1 2">L3-3HA</strain>
    </source>
</reference>
<keyword evidence="2" id="KW-1185">Reference proteome</keyword>